<feature type="transmembrane region" description="Helical" evidence="1">
    <location>
        <begin position="29"/>
        <end position="49"/>
    </location>
</feature>
<comment type="caution">
    <text evidence="2">The sequence shown here is derived from an EMBL/GenBank/DDBJ whole genome shotgun (WGS) entry which is preliminary data.</text>
</comment>
<reference evidence="2" key="1">
    <citation type="submission" date="2023-10" db="EMBL/GenBank/DDBJ databases">
        <title>Screening of Alkalihalophilus pseudofirmusBZ-TG-HK211 and Its Alleviation of Salt Stress on Rapeseed Growth.</title>
        <authorList>
            <person name="Zhao B."/>
            <person name="Guo T."/>
        </authorList>
    </citation>
    <scope>NUCLEOTIDE SEQUENCE</scope>
    <source>
        <strain evidence="2">BZ-TG-HK211</strain>
    </source>
</reference>
<feature type="transmembrane region" description="Helical" evidence="1">
    <location>
        <begin position="7"/>
        <end position="23"/>
    </location>
</feature>
<gene>
    <name evidence="2" type="ORF">RYX45_06060</name>
</gene>
<evidence type="ECO:0000256" key="1">
    <source>
        <dbReference type="SAM" id="Phobius"/>
    </source>
</evidence>
<keyword evidence="1" id="KW-1133">Transmembrane helix</keyword>
<organism evidence="2 3">
    <name type="scientific">Alkalihalophilus pseudofirmus</name>
    <name type="common">Bacillus pseudofirmus</name>
    <dbReference type="NCBI Taxonomy" id="79885"/>
    <lineage>
        <taxon>Bacteria</taxon>
        <taxon>Bacillati</taxon>
        <taxon>Bacillota</taxon>
        <taxon>Bacilli</taxon>
        <taxon>Bacillales</taxon>
        <taxon>Bacillaceae</taxon>
        <taxon>Alkalihalophilus</taxon>
    </lineage>
</organism>
<evidence type="ECO:0000313" key="2">
    <source>
        <dbReference type="EMBL" id="MDV2884734.1"/>
    </source>
</evidence>
<dbReference type="RefSeq" id="WP_323466188.1">
    <property type="nucleotide sequence ID" value="NZ_CP144224.1"/>
</dbReference>
<keyword evidence="1" id="KW-0472">Membrane</keyword>
<dbReference type="AlphaFoldDB" id="A0AAJ2NKW4"/>
<proteinExistence type="predicted"/>
<dbReference type="Proteomes" id="UP001285636">
    <property type="component" value="Unassembled WGS sequence"/>
</dbReference>
<dbReference type="EMBL" id="JAWJAY010000001">
    <property type="protein sequence ID" value="MDV2884734.1"/>
    <property type="molecule type" value="Genomic_DNA"/>
</dbReference>
<accession>A0AAJ2NKW4</accession>
<protein>
    <submittedName>
        <fullName evidence="2">Uncharacterized protein</fullName>
    </submittedName>
</protein>
<keyword evidence="1" id="KW-0812">Transmembrane</keyword>
<evidence type="ECO:0000313" key="3">
    <source>
        <dbReference type="Proteomes" id="UP001285636"/>
    </source>
</evidence>
<sequence length="74" mass="8940">MFKQPLLYSFTYVLLFSGLQFLFRDEVTWVMNLLVGLSLFIGIHFIKWCTVPYDWNKKKHTRNTWYACCLLIIN</sequence>
<name>A0AAJ2NKW4_ALKPS</name>